<comment type="caution">
    <text evidence="4">The sequence shown here is derived from an EMBL/GenBank/DDBJ whole genome shotgun (WGS) entry which is preliminary data.</text>
</comment>
<reference evidence="5" key="1">
    <citation type="journal article" date="2019" name="Int. J. Syst. Evol. Microbiol.">
        <title>The Global Catalogue of Microorganisms (GCM) 10K type strain sequencing project: providing services to taxonomists for standard genome sequencing and annotation.</title>
        <authorList>
            <consortium name="The Broad Institute Genomics Platform"/>
            <consortium name="The Broad Institute Genome Sequencing Center for Infectious Disease"/>
            <person name="Wu L."/>
            <person name="Ma J."/>
        </authorList>
    </citation>
    <scope>NUCLEOTIDE SEQUENCE [LARGE SCALE GENOMIC DNA]</scope>
    <source>
        <strain evidence="5">KCTC 42730</strain>
    </source>
</reference>
<protein>
    <submittedName>
        <fullName evidence="4">Alpha/beta hydrolase-fold protein</fullName>
    </submittedName>
</protein>
<gene>
    <name evidence="4" type="ORF">ACFOEE_08515</name>
</gene>
<dbReference type="Pfam" id="PF00756">
    <property type="entry name" value="Esterase"/>
    <property type="match status" value="1"/>
</dbReference>
<keyword evidence="1 3" id="KW-0732">Signal</keyword>
<keyword evidence="2 4" id="KW-0378">Hydrolase</keyword>
<evidence type="ECO:0000313" key="4">
    <source>
        <dbReference type="EMBL" id="MFC3032559.1"/>
    </source>
</evidence>
<dbReference type="GO" id="GO:0016787">
    <property type="term" value="F:hydrolase activity"/>
    <property type="evidence" value="ECO:0007669"/>
    <property type="project" value="UniProtKB-KW"/>
</dbReference>
<dbReference type="PANTHER" id="PTHR43037">
    <property type="entry name" value="UNNAMED PRODUCT-RELATED"/>
    <property type="match status" value="1"/>
</dbReference>
<dbReference type="EMBL" id="JBHRSD010000014">
    <property type="protein sequence ID" value="MFC3032559.1"/>
    <property type="molecule type" value="Genomic_DNA"/>
</dbReference>
<accession>A0ABV7CIS6</accession>
<organism evidence="4 5">
    <name type="scientific">Pseudoalteromonas fenneropenaei</name>
    <dbReference type="NCBI Taxonomy" id="1737459"/>
    <lineage>
        <taxon>Bacteria</taxon>
        <taxon>Pseudomonadati</taxon>
        <taxon>Pseudomonadota</taxon>
        <taxon>Gammaproteobacteria</taxon>
        <taxon>Alteromonadales</taxon>
        <taxon>Pseudoalteromonadaceae</taxon>
        <taxon>Pseudoalteromonas</taxon>
    </lineage>
</organism>
<evidence type="ECO:0000256" key="1">
    <source>
        <dbReference type="ARBA" id="ARBA00022729"/>
    </source>
</evidence>
<dbReference type="InterPro" id="IPR029058">
    <property type="entry name" value="AB_hydrolase_fold"/>
</dbReference>
<dbReference type="RefSeq" id="WP_377123185.1">
    <property type="nucleotide sequence ID" value="NZ_JBHRSD010000014.1"/>
</dbReference>
<dbReference type="Gene3D" id="3.40.50.1820">
    <property type="entry name" value="alpha/beta hydrolase"/>
    <property type="match status" value="1"/>
</dbReference>
<sequence>MQLRYLLPMRLLLSTGLCVLTAVAWANNTAEAIKLRQDVFQSTISLADLKVVHHDFIRATHFNELFALLSQGPHFATNNSLPRFIKQSYKSKQNVRFRYSIRLPHDYQPSKTYPLLVFLHGGIDRPAWQNSQQWWIDLPNEFADQAIILYPSAWRDKPWWHFAQLENIRELLKLVKQSYAVDTNKIYLSGISDGGSGSYYLASHLADQFAAVGPFIGSPTVLAAPRNQMQGNVFELNLANLPWLIINGEQDKLYPAEQVGKFIDYLQQFGDGFEFAAVPGGHSLHTVRENWQQMAEFLKSQQRPPLSQDVKLQVESNSLYNRHSWLIVNFSGATHLANIPNGLKRDSAPSVIVYAKQTDNHVTLQASQATEVILLLSPSLFDFTKPITVTENGKTLFSKQLEPSKATLLKWAKSDLDPNRLYAAELEIQLSGNSIQ</sequence>
<keyword evidence="5" id="KW-1185">Reference proteome</keyword>
<dbReference type="Proteomes" id="UP001595453">
    <property type="component" value="Unassembled WGS sequence"/>
</dbReference>
<dbReference type="SUPFAM" id="SSF53474">
    <property type="entry name" value="alpha/beta-Hydrolases"/>
    <property type="match status" value="1"/>
</dbReference>
<name>A0ABV7CIS6_9GAMM</name>
<dbReference type="InterPro" id="IPR000801">
    <property type="entry name" value="Esterase-like"/>
</dbReference>
<proteinExistence type="predicted"/>
<feature type="chain" id="PRO_5046791114" evidence="3">
    <location>
        <begin position="27"/>
        <end position="436"/>
    </location>
</feature>
<feature type="signal peptide" evidence="3">
    <location>
        <begin position="1"/>
        <end position="26"/>
    </location>
</feature>
<evidence type="ECO:0000256" key="2">
    <source>
        <dbReference type="ARBA" id="ARBA00022801"/>
    </source>
</evidence>
<dbReference type="InterPro" id="IPR050955">
    <property type="entry name" value="Plant_Biomass_Hydrol_Est"/>
</dbReference>
<dbReference type="PANTHER" id="PTHR43037:SF5">
    <property type="entry name" value="FERULOYL ESTERASE"/>
    <property type="match status" value="1"/>
</dbReference>
<evidence type="ECO:0000256" key="3">
    <source>
        <dbReference type="SAM" id="SignalP"/>
    </source>
</evidence>
<evidence type="ECO:0000313" key="5">
    <source>
        <dbReference type="Proteomes" id="UP001595453"/>
    </source>
</evidence>